<dbReference type="PANTHER" id="PTHR33055">
    <property type="entry name" value="TRANSPOSASE FOR INSERTION SEQUENCE ELEMENT IS1111A"/>
    <property type="match status" value="1"/>
</dbReference>
<evidence type="ECO:0000313" key="3">
    <source>
        <dbReference type="EMBL" id="PSW13419.1"/>
    </source>
</evidence>
<dbReference type="Pfam" id="PF01548">
    <property type="entry name" value="DEDD_Tnp_IS110"/>
    <property type="match status" value="1"/>
</dbReference>
<dbReference type="EMBL" id="PYMB01000003">
    <property type="protein sequence ID" value="PSW13419.1"/>
    <property type="molecule type" value="Genomic_DNA"/>
</dbReference>
<evidence type="ECO:0000259" key="1">
    <source>
        <dbReference type="Pfam" id="PF01548"/>
    </source>
</evidence>
<dbReference type="Pfam" id="PF02371">
    <property type="entry name" value="Transposase_20"/>
    <property type="match status" value="1"/>
</dbReference>
<dbReference type="PANTHER" id="PTHR33055:SF3">
    <property type="entry name" value="PUTATIVE TRANSPOSASE FOR IS117-RELATED"/>
    <property type="match status" value="1"/>
</dbReference>
<proteinExistence type="predicted"/>
<comment type="caution">
    <text evidence="3">The sequence shown here is derived from an EMBL/GenBank/DDBJ whole genome shotgun (WGS) entry which is preliminary data.</text>
</comment>
<dbReference type="Proteomes" id="UP000241346">
    <property type="component" value="Unassembled WGS sequence"/>
</dbReference>
<dbReference type="InterPro" id="IPR003346">
    <property type="entry name" value="Transposase_20"/>
</dbReference>
<reference evidence="3 4" key="1">
    <citation type="submission" date="2018-03" db="EMBL/GenBank/DDBJ databases">
        <title>Whole genome sequencing of Histamine producing bacteria.</title>
        <authorList>
            <person name="Butler K."/>
        </authorList>
    </citation>
    <scope>NUCLEOTIDE SEQUENCE [LARGE SCALE GENOMIC DNA]</scope>
    <source>
        <strain evidence="3 4">DSM 19138</strain>
    </source>
</reference>
<protein>
    <submittedName>
        <fullName evidence="3">IS110 family transposase</fullName>
    </submittedName>
</protein>
<dbReference type="OrthoDB" id="5289737at2"/>
<sequence length="337" mass="37416">MSQSIYGIDLAKHSFSIHGEDEHDKVLIHKSITRSKVLSTFANISPAIVGMEACGTSYYWARELAKLGHTTRIMASKYVAPFRTGAKNDLNDAVAICVAVTRPSTRFVKIKSPEQQAILLLHRARDNWVHERTALLNQIRAMLAEFGIIAPKGRHALQTAIPEALEDAENQLPDLARAILSDSYDHLLSINQRIADQENCFNMLVSRSHNAQKIMKTAGIGLITATAIIASIGKGEQFDKDRGFATWLGLVPTQYSTGGKPRLGLITKKSDKYLRTLLVHGARAFISANGNRTERLSLWCKDLVERRSFKRAVVGLAAKNARIIWSLLSNDTEYQPL</sequence>
<dbReference type="GO" id="GO:0006313">
    <property type="term" value="P:DNA transposition"/>
    <property type="evidence" value="ECO:0007669"/>
    <property type="project" value="InterPro"/>
</dbReference>
<dbReference type="GO" id="GO:0003677">
    <property type="term" value="F:DNA binding"/>
    <property type="evidence" value="ECO:0007669"/>
    <property type="project" value="InterPro"/>
</dbReference>
<dbReference type="AlphaFoldDB" id="A0A2T3NFS5"/>
<feature type="domain" description="Transposase IS110-like N-terminal" evidence="1">
    <location>
        <begin position="7"/>
        <end position="146"/>
    </location>
</feature>
<name>A0A2T3NFS5_9GAMM</name>
<dbReference type="InterPro" id="IPR002525">
    <property type="entry name" value="Transp_IS110-like_N"/>
</dbReference>
<gene>
    <name evidence="3" type="ORF">C9J01_11325</name>
</gene>
<dbReference type="NCBIfam" id="NF033542">
    <property type="entry name" value="transpos_IS110"/>
    <property type="match status" value="1"/>
</dbReference>
<dbReference type="InterPro" id="IPR047650">
    <property type="entry name" value="Transpos_IS110"/>
</dbReference>
<evidence type="ECO:0000313" key="4">
    <source>
        <dbReference type="Proteomes" id="UP000241346"/>
    </source>
</evidence>
<organism evidence="3 4">
    <name type="scientific">Photobacterium rosenbergii</name>
    <dbReference type="NCBI Taxonomy" id="294936"/>
    <lineage>
        <taxon>Bacteria</taxon>
        <taxon>Pseudomonadati</taxon>
        <taxon>Pseudomonadota</taxon>
        <taxon>Gammaproteobacteria</taxon>
        <taxon>Vibrionales</taxon>
        <taxon>Vibrionaceae</taxon>
        <taxon>Photobacterium</taxon>
    </lineage>
</organism>
<dbReference type="RefSeq" id="WP_107298239.1">
    <property type="nucleotide sequence ID" value="NZ_PYMB01000003.1"/>
</dbReference>
<evidence type="ECO:0000259" key="2">
    <source>
        <dbReference type="Pfam" id="PF02371"/>
    </source>
</evidence>
<dbReference type="GO" id="GO:0004803">
    <property type="term" value="F:transposase activity"/>
    <property type="evidence" value="ECO:0007669"/>
    <property type="project" value="InterPro"/>
</dbReference>
<feature type="domain" description="Transposase IS116/IS110/IS902 C-terminal" evidence="2">
    <location>
        <begin position="212"/>
        <end position="292"/>
    </location>
</feature>
<accession>A0A2T3NFS5</accession>